<feature type="binding site" evidence="7">
    <location>
        <position position="78"/>
    </location>
    <ligand>
        <name>Mg(2+)</name>
        <dbReference type="ChEBI" id="CHEBI:18420"/>
    </ligand>
</feature>
<sequence length="254" mass="27571">MQALAPLGLSFPLPRTREQSSQAHLRGSSYLTLHTVHVVHLPEGFSIERARRAQQLIAQRVVESDQIDYPIRYAAGVDVSFKGQIAVGAAAVVEYPSLSLVEEKAALMRTAVPYVPTLLAFREMGPALMALKKLSHDYQVLFVDGNGRLHPYRAGFACQLGLAVGKPTIGVAKSLLIGEARWLDDVAEVSVGGEVLGYAVKLGSRPIYVSVGHKISLATALRLARAFTRPGARLPEPLLQAHKISVKMRKSIMC</sequence>
<dbReference type="AlphaFoldDB" id="A0A7C4D206"/>
<dbReference type="PANTHER" id="PTHR28511">
    <property type="entry name" value="ENDONUCLEASE V"/>
    <property type="match status" value="1"/>
</dbReference>
<organism evidence="8">
    <name type="scientific">Thermofilum pendens</name>
    <dbReference type="NCBI Taxonomy" id="2269"/>
    <lineage>
        <taxon>Archaea</taxon>
        <taxon>Thermoproteota</taxon>
        <taxon>Thermoprotei</taxon>
        <taxon>Thermofilales</taxon>
        <taxon>Thermofilaceae</taxon>
        <taxon>Thermofilum</taxon>
    </lineage>
</organism>
<evidence type="ECO:0000256" key="1">
    <source>
        <dbReference type="ARBA" id="ARBA00001835"/>
    </source>
</evidence>
<dbReference type="GO" id="GO:0016891">
    <property type="term" value="F:RNA endonuclease activity producing 5'-phosphomonoesters, hydrolytic mechanism"/>
    <property type="evidence" value="ECO:0007669"/>
    <property type="project" value="TreeGrafter"/>
</dbReference>
<dbReference type="GO" id="GO:0006281">
    <property type="term" value="P:DNA repair"/>
    <property type="evidence" value="ECO:0007669"/>
    <property type="project" value="UniProtKB-UniRule"/>
</dbReference>
<keyword evidence="7" id="KW-0479">Metal-binding</keyword>
<keyword evidence="6 7" id="KW-0378">Hydrolase</keyword>
<keyword evidence="7" id="KW-0227">DNA damage</keyword>
<accession>A0A7C4D206</accession>
<evidence type="ECO:0000256" key="4">
    <source>
        <dbReference type="ARBA" id="ARBA00022722"/>
    </source>
</evidence>
<keyword evidence="7" id="KW-0460">Magnesium</keyword>
<name>A0A7C4D206_THEPE</name>
<dbReference type="Pfam" id="PF04493">
    <property type="entry name" value="Endonuclease_5"/>
    <property type="match status" value="1"/>
</dbReference>
<evidence type="ECO:0000256" key="6">
    <source>
        <dbReference type="ARBA" id="ARBA00022801"/>
    </source>
</evidence>
<comment type="catalytic activity">
    <reaction evidence="1 7">
        <text>Endonucleolytic cleavage at apurinic or apyrimidinic sites to products with a 5'-phosphate.</text>
        <dbReference type="EC" id="3.1.21.7"/>
    </reaction>
</comment>
<evidence type="ECO:0000256" key="5">
    <source>
        <dbReference type="ARBA" id="ARBA00022759"/>
    </source>
</evidence>
<dbReference type="PANTHER" id="PTHR28511:SF1">
    <property type="entry name" value="ENDONUCLEASE V"/>
    <property type="match status" value="1"/>
</dbReference>
<feature type="site" description="Interaction with target DNA" evidence="7">
    <location>
        <position position="114"/>
    </location>
</feature>
<comment type="function">
    <text evidence="7">DNA repair enzyme involved in the repair of deaminated bases. Selectively cleaves double-stranded DNA at the second phosphodiester bond 3' to a deoxyinosine leaving behind the intact lesion on the nicked DNA.</text>
</comment>
<keyword evidence="5 7" id="KW-0255">Endonuclease</keyword>
<dbReference type="GO" id="GO:0000287">
    <property type="term" value="F:magnesium ion binding"/>
    <property type="evidence" value="ECO:0007669"/>
    <property type="project" value="UniProtKB-UniRule"/>
</dbReference>
<dbReference type="GO" id="GO:0043737">
    <property type="term" value="F:deoxyribonuclease V activity"/>
    <property type="evidence" value="ECO:0007669"/>
    <property type="project" value="UniProtKB-UniRule"/>
</dbReference>
<dbReference type="GO" id="GO:0003727">
    <property type="term" value="F:single-stranded RNA binding"/>
    <property type="evidence" value="ECO:0007669"/>
    <property type="project" value="TreeGrafter"/>
</dbReference>
<evidence type="ECO:0000256" key="2">
    <source>
        <dbReference type="ARBA" id="ARBA00004496"/>
    </source>
</evidence>
<dbReference type="EC" id="3.1.21.7" evidence="7"/>
<keyword evidence="7" id="KW-0234">DNA repair</keyword>
<gene>
    <name evidence="7" type="primary">nfi</name>
    <name evidence="8" type="ORF">ENU21_01130</name>
</gene>
<comment type="subcellular location">
    <subcellularLocation>
        <location evidence="2 7">Cytoplasm</location>
    </subcellularLocation>
</comment>
<dbReference type="HAMAP" id="MF_00801">
    <property type="entry name" value="Endonuclease_5"/>
    <property type="match status" value="1"/>
</dbReference>
<protein>
    <recommendedName>
        <fullName evidence="7">Endonuclease V</fullName>
        <ecNumber evidence="7">3.1.21.7</ecNumber>
    </recommendedName>
    <alternativeName>
        <fullName evidence="7">Deoxyinosine 3'endonuclease</fullName>
    </alternativeName>
    <alternativeName>
        <fullName evidence="7">Deoxyribonuclease V</fullName>
        <shortName evidence="7">DNase V</shortName>
    </alternativeName>
</protein>
<evidence type="ECO:0000256" key="3">
    <source>
        <dbReference type="ARBA" id="ARBA00022490"/>
    </source>
</evidence>
<feature type="binding site" evidence="7">
    <location>
        <position position="144"/>
    </location>
    <ligand>
        <name>Mg(2+)</name>
        <dbReference type="ChEBI" id="CHEBI:18420"/>
    </ligand>
</feature>
<comment type="cofactor">
    <cofactor evidence="7">
        <name>Mg(2+)</name>
        <dbReference type="ChEBI" id="CHEBI:18420"/>
    </cofactor>
</comment>
<dbReference type="EMBL" id="DTBQ01000032">
    <property type="protein sequence ID" value="HGM46342.1"/>
    <property type="molecule type" value="Genomic_DNA"/>
</dbReference>
<reference evidence="8" key="1">
    <citation type="journal article" date="2020" name="mSystems">
        <title>Genome- and Community-Level Interaction Insights into Carbon Utilization and Element Cycling Functions of Hydrothermarchaeota in Hydrothermal Sediment.</title>
        <authorList>
            <person name="Zhou Z."/>
            <person name="Liu Y."/>
            <person name="Xu W."/>
            <person name="Pan J."/>
            <person name="Luo Z.H."/>
            <person name="Li M."/>
        </authorList>
    </citation>
    <scope>NUCLEOTIDE SEQUENCE</scope>
    <source>
        <strain evidence="8">SpSt-649</strain>
    </source>
</reference>
<dbReference type="CDD" id="cd06559">
    <property type="entry name" value="Endonuclease_V"/>
    <property type="match status" value="1"/>
</dbReference>
<dbReference type="InterPro" id="IPR007581">
    <property type="entry name" value="Endonuclease-V"/>
</dbReference>
<evidence type="ECO:0000313" key="8">
    <source>
        <dbReference type="EMBL" id="HGM46342.1"/>
    </source>
</evidence>
<comment type="similarity">
    <text evidence="7">Belongs to the endonuclease V family.</text>
</comment>
<dbReference type="GO" id="GO:0005737">
    <property type="term" value="C:cytoplasm"/>
    <property type="evidence" value="ECO:0007669"/>
    <property type="project" value="UniProtKB-SubCell"/>
</dbReference>
<evidence type="ECO:0000256" key="7">
    <source>
        <dbReference type="HAMAP-Rule" id="MF_00801"/>
    </source>
</evidence>
<proteinExistence type="inferred from homology"/>
<dbReference type="Gene3D" id="3.30.2170.10">
    <property type="entry name" value="archaeoglobus fulgidus dsm 4304 superfamily"/>
    <property type="match status" value="1"/>
</dbReference>
<comment type="caution">
    <text evidence="8">The sequence shown here is derived from an EMBL/GenBank/DDBJ whole genome shotgun (WGS) entry which is preliminary data.</text>
</comment>
<keyword evidence="3 7" id="KW-0963">Cytoplasm</keyword>
<keyword evidence="4 7" id="KW-0540">Nuclease</keyword>